<reference evidence="2 3" key="1">
    <citation type="submission" date="2017-08" db="EMBL/GenBank/DDBJ databases">
        <title>Genome sequence, comparative genomics and functional analysis of the highly adhesive Lactobacillus paracasei Kobulty strain.</title>
        <authorList>
            <person name="Koryszewska-Baginska A."/>
            <person name="Grynberg M."/>
            <person name="Aleksandrzak-Piekarczyk T."/>
        </authorList>
    </citation>
    <scope>NUCLEOTIDE SEQUENCE [LARGE SCALE GENOMIC DNA]</scope>
    <source>
        <strain evidence="2 3">IBB3423</strain>
    </source>
</reference>
<dbReference type="Proteomes" id="UP000423274">
    <property type="component" value="Chromosome"/>
</dbReference>
<organism evidence="2 3">
    <name type="scientific">Lacticaseibacillus paracasei subsp. paracasei</name>
    <dbReference type="NCBI Taxonomy" id="47714"/>
    <lineage>
        <taxon>Bacteria</taxon>
        <taxon>Bacillati</taxon>
        <taxon>Bacillota</taxon>
        <taxon>Bacilli</taxon>
        <taxon>Lactobacillales</taxon>
        <taxon>Lactobacillaceae</taxon>
        <taxon>Lacticaseibacillus</taxon>
    </lineage>
</organism>
<gene>
    <name evidence="2" type="ORF">LCAKO_2276</name>
</gene>
<evidence type="ECO:0000256" key="1">
    <source>
        <dbReference type="SAM" id="MobiDB-lite"/>
    </source>
</evidence>
<protein>
    <submittedName>
        <fullName evidence="2">Alpha-galactosidase</fullName>
    </submittedName>
</protein>
<accession>A0AAP9HJ32</accession>
<sequence length="52" mass="5962">MPAQKPAHKDRGRNGQKPTITPRPHMLRFLPGLVRAHEKTVDHKIDGFFDAF</sequence>
<evidence type="ECO:0000313" key="3">
    <source>
        <dbReference type="Proteomes" id="UP000423274"/>
    </source>
</evidence>
<dbReference type="AntiFam" id="ANF00266">
    <property type="entry name" value="DNA repeat translations related to WP_020751851.1"/>
</dbReference>
<dbReference type="AlphaFoldDB" id="A0AAP9HJ32"/>
<proteinExistence type="predicted"/>
<dbReference type="EMBL" id="CP022954">
    <property type="protein sequence ID" value="QGV18784.1"/>
    <property type="molecule type" value="Genomic_DNA"/>
</dbReference>
<dbReference type="NCBIfam" id="NF040509">
    <property type="entry name" value="Lacto_palin_RPT"/>
    <property type="match status" value="1"/>
</dbReference>
<name>A0AAP9HJ32_LACPA</name>
<feature type="region of interest" description="Disordered" evidence="1">
    <location>
        <begin position="1"/>
        <end position="24"/>
    </location>
</feature>
<evidence type="ECO:0000313" key="2">
    <source>
        <dbReference type="EMBL" id="QGV18784.1"/>
    </source>
</evidence>